<reference evidence="3" key="1">
    <citation type="submission" date="2017-03" db="EMBL/GenBank/DDBJ databases">
        <title>Phytopthora megakarya and P. palmivora, two closely related causual agents of cacao black pod achieved similar genome size and gene model numbers by different mechanisms.</title>
        <authorList>
            <person name="Ali S."/>
            <person name="Shao J."/>
            <person name="Larry D.J."/>
            <person name="Kronmiller B."/>
            <person name="Shen D."/>
            <person name="Strem M.D."/>
            <person name="Melnick R.L."/>
            <person name="Guiltinan M.J."/>
            <person name="Tyler B.M."/>
            <person name="Meinhardt L.W."/>
            <person name="Bailey B.A."/>
        </authorList>
    </citation>
    <scope>NUCLEOTIDE SEQUENCE [LARGE SCALE GENOMIC DNA]</scope>
    <source>
        <strain evidence="3">zdho120</strain>
    </source>
</reference>
<protein>
    <recommendedName>
        <fullName evidence="1">RNase H type-1 domain-containing protein</fullName>
    </recommendedName>
</protein>
<dbReference type="GO" id="GO:0003676">
    <property type="term" value="F:nucleic acid binding"/>
    <property type="evidence" value="ECO:0007669"/>
    <property type="project" value="InterPro"/>
</dbReference>
<dbReference type="Pfam" id="PF13456">
    <property type="entry name" value="RVT_3"/>
    <property type="match status" value="1"/>
</dbReference>
<organism evidence="2 3">
    <name type="scientific">Phytophthora megakarya</name>
    <dbReference type="NCBI Taxonomy" id="4795"/>
    <lineage>
        <taxon>Eukaryota</taxon>
        <taxon>Sar</taxon>
        <taxon>Stramenopiles</taxon>
        <taxon>Oomycota</taxon>
        <taxon>Peronosporomycetes</taxon>
        <taxon>Peronosporales</taxon>
        <taxon>Peronosporaceae</taxon>
        <taxon>Phytophthora</taxon>
    </lineage>
</organism>
<dbReference type="InterPro" id="IPR002156">
    <property type="entry name" value="RNaseH_domain"/>
</dbReference>
<accession>A0A225WAW9</accession>
<dbReference type="GO" id="GO:0004523">
    <property type="term" value="F:RNA-DNA hybrid ribonuclease activity"/>
    <property type="evidence" value="ECO:0007669"/>
    <property type="project" value="InterPro"/>
</dbReference>
<sequence>MGLKFATKLHVKGPVAVGDSRIVVQQAQGLINCNQPNLQRRLTEYEDLKMHFAAVKLIHDKRLFNQAADYLTSKTLVLGESWVLDDTVEIVHLHLVSRILEKIMRPSEIPDTPATDVVRSDQVEIGTSISESLAAAAEALMVMMRSRAEADLEFRSPVGQSEYQDECWRRIKFH</sequence>
<dbReference type="AlphaFoldDB" id="A0A225WAW9"/>
<feature type="domain" description="RNase H type-1" evidence="1">
    <location>
        <begin position="1"/>
        <end position="73"/>
    </location>
</feature>
<gene>
    <name evidence="2" type="ORF">PHMEG_00012151</name>
</gene>
<name>A0A225WAW9_9STRA</name>
<dbReference type="InterPro" id="IPR036397">
    <property type="entry name" value="RNaseH_sf"/>
</dbReference>
<dbReference type="EMBL" id="NBNE01001350">
    <property type="protein sequence ID" value="OWZ14378.1"/>
    <property type="molecule type" value="Genomic_DNA"/>
</dbReference>
<keyword evidence="3" id="KW-1185">Reference proteome</keyword>
<evidence type="ECO:0000259" key="1">
    <source>
        <dbReference type="Pfam" id="PF13456"/>
    </source>
</evidence>
<comment type="caution">
    <text evidence="2">The sequence shown here is derived from an EMBL/GenBank/DDBJ whole genome shotgun (WGS) entry which is preliminary data.</text>
</comment>
<proteinExistence type="predicted"/>
<dbReference type="Gene3D" id="3.30.420.10">
    <property type="entry name" value="Ribonuclease H-like superfamily/Ribonuclease H"/>
    <property type="match status" value="1"/>
</dbReference>
<dbReference type="Proteomes" id="UP000198211">
    <property type="component" value="Unassembled WGS sequence"/>
</dbReference>
<dbReference type="OrthoDB" id="142911at2759"/>
<evidence type="ECO:0000313" key="2">
    <source>
        <dbReference type="EMBL" id="OWZ14378.1"/>
    </source>
</evidence>
<evidence type="ECO:0000313" key="3">
    <source>
        <dbReference type="Proteomes" id="UP000198211"/>
    </source>
</evidence>